<evidence type="ECO:0000313" key="2">
    <source>
        <dbReference type="EMBL" id="AXA34570.1"/>
    </source>
</evidence>
<dbReference type="SMART" id="SM00421">
    <property type="entry name" value="HTH_LUXR"/>
    <property type="match status" value="1"/>
</dbReference>
<proteinExistence type="predicted"/>
<dbReference type="PRINTS" id="PR00038">
    <property type="entry name" value="HTHLUXR"/>
</dbReference>
<dbReference type="PROSITE" id="PS50043">
    <property type="entry name" value="HTH_LUXR_2"/>
    <property type="match status" value="1"/>
</dbReference>
<dbReference type="GO" id="GO:0003677">
    <property type="term" value="F:DNA binding"/>
    <property type="evidence" value="ECO:0007669"/>
    <property type="project" value="InterPro"/>
</dbReference>
<dbReference type="SUPFAM" id="SSF46894">
    <property type="entry name" value="C-terminal effector domain of the bipartite response regulators"/>
    <property type="match status" value="1"/>
</dbReference>
<name>A0A2Z4Y0H5_9GAMM</name>
<accession>A0A2Z4Y0H5</accession>
<dbReference type="GO" id="GO:0006355">
    <property type="term" value="P:regulation of DNA-templated transcription"/>
    <property type="evidence" value="ECO:0007669"/>
    <property type="project" value="InterPro"/>
</dbReference>
<reference evidence="2 3" key="1">
    <citation type="submission" date="2017-06" db="EMBL/GenBank/DDBJ databases">
        <title>Complete genome of Francisella adeliensis.</title>
        <authorList>
            <person name="Vallesi A."/>
            <person name="Sjodin A."/>
        </authorList>
    </citation>
    <scope>NUCLEOTIDE SEQUENCE [LARGE SCALE GENOMIC DNA]</scope>
    <source>
        <strain evidence="2 3">FDC440</strain>
    </source>
</reference>
<feature type="domain" description="HTH luxR-type" evidence="1">
    <location>
        <begin position="212"/>
        <end position="274"/>
    </location>
</feature>
<organism evidence="2 3">
    <name type="scientific">Francisella adeliensis</name>
    <dbReference type="NCBI Taxonomy" id="2007306"/>
    <lineage>
        <taxon>Bacteria</taxon>
        <taxon>Pseudomonadati</taxon>
        <taxon>Pseudomonadota</taxon>
        <taxon>Gammaproteobacteria</taxon>
        <taxon>Thiotrichales</taxon>
        <taxon>Francisellaceae</taxon>
        <taxon>Francisella</taxon>
    </lineage>
</organism>
<dbReference type="EMBL" id="CP021781">
    <property type="protein sequence ID" value="AXA34570.1"/>
    <property type="molecule type" value="Genomic_DNA"/>
</dbReference>
<sequence length="282" mass="32734">MNIDQHYLVNFADKSEIPLAVYSHNLKLVFYNKFFKHLFDKVDDSKEFIDIAMLKNNKYYKYKKSSQGIDVYYKLRFDLALSEGEFYFVTVRVINCVPSHPPSLPDLPLSVYTKDKNGIYLSANKFTASLTRFKSIEGMSHFDIFGRDAQLLSENDMTTIKNKKDIFYEKIKNDTFLSLKFCSEEQHIGAVCINLNHIHEQDFKKNFLNASSPDIDITLTKTELICLNYLTNGQTAKEIAREMLISPRTVEFHLSNAKTKLNCFKITKIAHTIGRYHSLFKV</sequence>
<dbReference type="PROSITE" id="PS00622">
    <property type="entry name" value="HTH_LUXR_1"/>
    <property type="match status" value="1"/>
</dbReference>
<protein>
    <recommendedName>
        <fullName evidence="1">HTH luxR-type domain-containing protein</fullName>
    </recommendedName>
</protein>
<dbReference type="Proteomes" id="UP000251120">
    <property type="component" value="Chromosome"/>
</dbReference>
<dbReference type="InterPro" id="IPR036388">
    <property type="entry name" value="WH-like_DNA-bd_sf"/>
</dbReference>
<dbReference type="RefSeq" id="WP_200164513.1">
    <property type="nucleotide sequence ID" value="NZ_CP021781.1"/>
</dbReference>
<dbReference type="Gene3D" id="1.10.10.10">
    <property type="entry name" value="Winged helix-like DNA-binding domain superfamily/Winged helix DNA-binding domain"/>
    <property type="match status" value="1"/>
</dbReference>
<evidence type="ECO:0000259" key="1">
    <source>
        <dbReference type="PROSITE" id="PS50043"/>
    </source>
</evidence>
<dbReference type="InterPro" id="IPR000792">
    <property type="entry name" value="Tscrpt_reg_LuxR_C"/>
</dbReference>
<evidence type="ECO:0000313" key="3">
    <source>
        <dbReference type="Proteomes" id="UP000251120"/>
    </source>
</evidence>
<dbReference type="InterPro" id="IPR016032">
    <property type="entry name" value="Sig_transdc_resp-reg_C-effctor"/>
</dbReference>
<dbReference type="KEGG" id="fad:CDH04_09260"/>
<gene>
    <name evidence="2" type="ORF">CDH04_09260</name>
</gene>
<dbReference type="CDD" id="cd06170">
    <property type="entry name" value="LuxR_C_like"/>
    <property type="match status" value="1"/>
</dbReference>
<dbReference type="AlphaFoldDB" id="A0A2Z4Y0H5"/>
<dbReference type="Pfam" id="PF00196">
    <property type="entry name" value="GerE"/>
    <property type="match status" value="1"/>
</dbReference>